<evidence type="ECO:0000256" key="3">
    <source>
        <dbReference type="ARBA" id="ARBA00022679"/>
    </source>
</evidence>
<proteinExistence type="inferred from homology"/>
<keyword evidence="2 5" id="KW-0028">Amino-acid biosynthesis</keyword>
<evidence type="ECO:0000313" key="7">
    <source>
        <dbReference type="Proteomes" id="UP000501058"/>
    </source>
</evidence>
<comment type="pathway">
    <text evidence="5">Amino-acid biosynthesis; L-arginine biosynthesis; N(2)-acetyl-L-ornithine from L-glutamate: step 4/4.</text>
</comment>
<dbReference type="UniPathway" id="UPA00068">
    <property type="reaction ID" value="UER00109"/>
</dbReference>
<dbReference type="PROSITE" id="PS00600">
    <property type="entry name" value="AA_TRANSFER_CLASS_3"/>
    <property type="match status" value="1"/>
</dbReference>
<dbReference type="InterPro" id="IPR004636">
    <property type="entry name" value="AcOrn/SuccOrn_fam"/>
</dbReference>
<organism evidence="6 7">
    <name type="scientific">Propioniciclava coleopterorum</name>
    <dbReference type="NCBI Taxonomy" id="2714937"/>
    <lineage>
        <taxon>Bacteria</taxon>
        <taxon>Bacillati</taxon>
        <taxon>Actinomycetota</taxon>
        <taxon>Actinomycetes</taxon>
        <taxon>Propionibacteriales</taxon>
        <taxon>Propionibacteriaceae</taxon>
        <taxon>Propioniciclava</taxon>
    </lineage>
</organism>
<dbReference type="GO" id="GO:0003992">
    <property type="term" value="F:N2-acetyl-L-ornithine:2-oxoglutarate 5-aminotransferase activity"/>
    <property type="evidence" value="ECO:0007669"/>
    <property type="project" value="UniProtKB-UniRule"/>
</dbReference>
<dbReference type="GO" id="GO:0006526">
    <property type="term" value="P:L-arginine biosynthetic process"/>
    <property type="evidence" value="ECO:0007669"/>
    <property type="project" value="UniProtKB-UniRule"/>
</dbReference>
<comment type="subunit">
    <text evidence="5">Homodimer.</text>
</comment>
<dbReference type="Gene3D" id="3.40.640.10">
    <property type="entry name" value="Type I PLP-dependent aspartate aminotransferase-like (Major domain)"/>
    <property type="match status" value="1"/>
</dbReference>
<feature type="modified residue" description="N6-(pyridoxal phosphate)lysine" evidence="5">
    <location>
        <position position="249"/>
    </location>
</feature>
<dbReference type="GO" id="GO:0042802">
    <property type="term" value="F:identical protein binding"/>
    <property type="evidence" value="ECO:0007669"/>
    <property type="project" value="TreeGrafter"/>
</dbReference>
<dbReference type="InterPro" id="IPR015422">
    <property type="entry name" value="PyrdxlP-dep_Trfase_small"/>
</dbReference>
<feature type="binding site" evidence="5">
    <location>
        <position position="278"/>
    </location>
    <ligand>
        <name>pyridoxal 5'-phosphate</name>
        <dbReference type="ChEBI" id="CHEBI:597326"/>
    </ligand>
</feature>
<comment type="subcellular location">
    <subcellularLocation>
        <location evidence="5">Cytoplasm</location>
    </subcellularLocation>
</comment>
<keyword evidence="1 5" id="KW-0032">Aminotransferase</keyword>
<dbReference type="FunFam" id="3.40.640.10:FF:000004">
    <property type="entry name" value="Acetylornithine aminotransferase"/>
    <property type="match status" value="1"/>
</dbReference>
<accession>A0A6G7Y928</accession>
<dbReference type="AlphaFoldDB" id="A0A6G7Y928"/>
<dbReference type="NCBIfam" id="NF002325">
    <property type="entry name" value="PRK01278.1"/>
    <property type="match status" value="1"/>
</dbReference>
<dbReference type="PIRSF" id="PIRSF000521">
    <property type="entry name" value="Transaminase_4ab_Lys_Orn"/>
    <property type="match status" value="1"/>
</dbReference>
<dbReference type="Gene3D" id="3.90.1150.10">
    <property type="entry name" value="Aspartate Aminotransferase, domain 1"/>
    <property type="match status" value="1"/>
</dbReference>
<dbReference type="KEGG" id="prv:G7070_14315"/>
<feature type="binding site" evidence="5">
    <location>
        <position position="137"/>
    </location>
    <ligand>
        <name>N(2)-acetyl-L-ornithine</name>
        <dbReference type="ChEBI" id="CHEBI:57805"/>
    </ligand>
</feature>
<dbReference type="PANTHER" id="PTHR11986:SF79">
    <property type="entry name" value="ACETYLORNITHINE AMINOTRANSFERASE, MITOCHONDRIAL"/>
    <property type="match status" value="1"/>
</dbReference>
<dbReference type="SUPFAM" id="SSF53383">
    <property type="entry name" value="PLP-dependent transferases"/>
    <property type="match status" value="1"/>
</dbReference>
<dbReference type="HAMAP" id="MF_01107">
    <property type="entry name" value="ArgD_aminotrans_3"/>
    <property type="match status" value="1"/>
</dbReference>
<dbReference type="GO" id="GO:0005737">
    <property type="term" value="C:cytoplasm"/>
    <property type="evidence" value="ECO:0007669"/>
    <property type="project" value="UniProtKB-SubCell"/>
</dbReference>
<comment type="similarity">
    <text evidence="5">Belongs to the class-III pyridoxal-phosphate-dependent aminotransferase family. ArgD subfamily.</text>
</comment>
<keyword evidence="4 5" id="KW-0663">Pyridoxal phosphate</keyword>
<evidence type="ECO:0000256" key="5">
    <source>
        <dbReference type="HAMAP-Rule" id="MF_01107"/>
    </source>
</evidence>
<feature type="binding site" evidence="5">
    <location>
        <begin position="220"/>
        <end position="223"/>
    </location>
    <ligand>
        <name>pyridoxal 5'-phosphate</name>
        <dbReference type="ChEBI" id="CHEBI:597326"/>
    </ligand>
</feature>
<comment type="cofactor">
    <cofactor evidence="5">
        <name>pyridoxal 5'-phosphate</name>
        <dbReference type="ChEBI" id="CHEBI:597326"/>
    </cofactor>
    <text evidence="5">Binds 1 pyridoxal phosphate per subunit.</text>
</comment>
<keyword evidence="7" id="KW-1185">Reference proteome</keyword>
<dbReference type="GO" id="GO:0030170">
    <property type="term" value="F:pyridoxal phosphate binding"/>
    <property type="evidence" value="ECO:0007669"/>
    <property type="project" value="InterPro"/>
</dbReference>
<dbReference type="RefSeq" id="WP_166234290.1">
    <property type="nucleotide sequence ID" value="NZ_CP049865.1"/>
</dbReference>
<keyword evidence="3 5" id="KW-0808">Transferase</keyword>
<dbReference type="EC" id="2.6.1.11" evidence="5"/>
<dbReference type="Pfam" id="PF00202">
    <property type="entry name" value="Aminotran_3"/>
    <property type="match status" value="1"/>
</dbReference>
<evidence type="ECO:0000256" key="1">
    <source>
        <dbReference type="ARBA" id="ARBA00022576"/>
    </source>
</evidence>
<feature type="binding site" evidence="5">
    <location>
        <position position="134"/>
    </location>
    <ligand>
        <name>pyridoxal 5'-phosphate</name>
        <dbReference type="ChEBI" id="CHEBI:597326"/>
    </ligand>
</feature>
<dbReference type="InterPro" id="IPR015424">
    <property type="entry name" value="PyrdxlP-dep_Trfase"/>
</dbReference>
<dbReference type="Proteomes" id="UP000501058">
    <property type="component" value="Chromosome"/>
</dbReference>
<evidence type="ECO:0000256" key="4">
    <source>
        <dbReference type="ARBA" id="ARBA00022898"/>
    </source>
</evidence>
<dbReference type="InterPro" id="IPR015421">
    <property type="entry name" value="PyrdxlP-dep_Trfase_major"/>
</dbReference>
<comment type="catalytic activity">
    <reaction evidence="5">
        <text>N(2)-acetyl-L-ornithine + 2-oxoglutarate = N-acetyl-L-glutamate 5-semialdehyde + L-glutamate</text>
        <dbReference type="Rhea" id="RHEA:18049"/>
        <dbReference type="ChEBI" id="CHEBI:16810"/>
        <dbReference type="ChEBI" id="CHEBI:29123"/>
        <dbReference type="ChEBI" id="CHEBI:29985"/>
        <dbReference type="ChEBI" id="CHEBI:57805"/>
        <dbReference type="EC" id="2.6.1.11"/>
    </reaction>
</comment>
<comment type="caution">
    <text evidence="5">Lacks conserved residue(s) required for the propagation of feature annotation.</text>
</comment>
<protein>
    <recommendedName>
        <fullName evidence="5">Acetylornithine aminotransferase</fullName>
        <shortName evidence="5">ACOAT</shortName>
        <ecNumber evidence="5">2.6.1.11</ecNumber>
    </recommendedName>
</protein>
<reference evidence="6 7" key="1">
    <citation type="submission" date="2020-03" db="EMBL/GenBank/DDBJ databases">
        <title>Propioniciclava sp. nov., isolated from Hydrophilus acuminatus.</title>
        <authorList>
            <person name="Hyun D.-W."/>
            <person name="Bae J.-W."/>
        </authorList>
    </citation>
    <scope>NUCLEOTIDE SEQUENCE [LARGE SCALE GENOMIC DNA]</scope>
    <source>
        <strain evidence="6 7">HDW11</strain>
    </source>
</reference>
<evidence type="ECO:0000313" key="6">
    <source>
        <dbReference type="EMBL" id="QIK73219.1"/>
    </source>
</evidence>
<dbReference type="InterPro" id="IPR005814">
    <property type="entry name" value="Aminotrans_3"/>
</dbReference>
<dbReference type="CDD" id="cd00610">
    <property type="entry name" value="OAT_like"/>
    <property type="match status" value="1"/>
</dbReference>
<sequence>MTGQAMLGRYETALMNTFGTPPRVLERGEGPWVWDVDGTRYLDLLGGIAVNALGHCHPRLVAAIAEQAGTLMHVSNLFTTAPQIELAERLDALVGGSLPARTFLANSGSEANEAALKVTRLTGRSRIVAMEGSFHGRTLGALSLTSTEKYRAPFEPLPGGPVVWVPYGDADALRAAVDDRTAAVVMEPLQGENGVVEAPEGYLALARELCDAHGALLWFDEVQTGVGRTGAWLASAAQGVQGDLVTLAKGLGGGFPVGACIAVGRAAELMKPGQHGTTFGGNPLAARAALTVLDIIESEDLLAHATRTGEWLAAAIEGLGLPQIDHVRGRGLLRGVVLTEEISARVAARALEAGFIINAPRPGVLRLAPPLIVTPDELQTFVDALPALVA</sequence>
<dbReference type="PANTHER" id="PTHR11986">
    <property type="entry name" value="AMINOTRANSFERASE CLASS III"/>
    <property type="match status" value="1"/>
</dbReference>
<feature type="binding site" evidence="5">
    <location>
        <position position="277"/>
    </location>
    <ligand>
        <name>N(2)-acetyl-L-ornithine</name>
        <dbReference type="ChEBI" id="CHEBI:57805"/>
    </ligand>
</feature>
<dbReference type="NCBIfam" id="TIGR00707">
    <property type="entry name" value="argD"/>
    <property type="match status" value="1"/>
</dbReference>
<dbReference type="InterPro" id="IPR050103">
    <property type="entry name" value="Class-III_PLP-dep_AT"/>
</dbReference>
<dbReference type="NCBIfam" id="NF002874">
    <property type="entry name" value="PRK03244.1"/>
    <property type="match status" value="1"/>
</dbReference>
<gene>
    <name evidence="5" type="primary">argD</name>
    <name evidence="6" type="ORF">G7070_14315</name>
</gene>
<dbReference type="EMBL" id="CP049865">
    <property type="protein sequence ID" value="QIK73219.1"/>
    <property type="molecule type" value="Genomic_DNA"/>
</dbReference>
<dbReference type="InterPro" id="IPR049704">
    <property type="entry name" value="Aminotrans_3_PPA_site"/>
</dbReference>
<keyword evidence="5" id="KW-0055">Arginine biosynthesis</keyword>
<name>A0A6G7Y928_9ACTN</name>
<comment type="miscellaneous">
    <text evidence="5">May also have succinyldiaminopimelate aminotransferase activity, thus carrying out the corresponding step in lysine biosynthesis.</text>
</comment>
<keyword evidence="5" id="KW-0963">Cytoplasm</keyword>
<evidence type="ECO:0000256" key="2">
    <source>
        <dbReference type="ARBA" id="ARBA00022605"/>
    </source>
</evidence>